<proteinExistence type="predicted"/>
<dbReference type="GO" id="GO:0008757">
    <property type="term" value="F:S-adenosylmethionine-dependent methyltransferase activity"/>
    <property type="evidence" value="ECO:0007669"/>
    <property type="project" value="InterPro"/>
</dbReference>
<evidence type="ECO:0000313" key="2">
    <source>
        <dbReference type="EMBL" id="QDV53194.1"/>
    </source>
</evidence>
<dbReference type="InterPro" id="IPR029063">
    <property type="entry name" value="SAM-dependent_MTases_sf"/>
</dbReference>
<evidence type="ECO:0000259" key="1">
    <source>
        <dbReference type="Pfam" id="PF08241"/>
    </source>
</evidence>
<accession>A0A518IJC4</accession>
<reference evidence="2 3" key="1">
    <citation type="submission" date="2019-03" db="EMBL/GenBank/DDBJ databases">
        <title>Deep-cultivation of Planctomycetes and their phenomic and genomic characterization uncovers novel biology.</title>
        <authorList>
            <person name="Wiegand S."/>
            <person name="Jogler M."/>
            <person name="Boedeker C."/>
            <person name="Pinto D."/>
            <person name="Vollmers J."/>
            <person name="Rivas-Marin E."/>
            <person name="Kohn T."/>
            <person name="Peeters S.H."/>
            <person name="Heuer A."/>
            <person name="Rast P."/>
            <person name="Oberbeckmann S."/>
            <person name="Bunk B."/>
            <person name="Jeske O."/>
            <person name="Meyerdierks A."/>
            <person name="Storesund J.E."/>
            <person name="Kallscheuer N."/>
            <person name="Luecker S."/>
            <person name="Lage O.M."/>
            <person name="Pohl T."/>
            <person name="Merkel B.J."/>
            <person name="Hornburger P."/>
            <person name="Mueller R.-W."/>
            <person name="Bruemmer F."/>
            <person name="Labrenz M."/>
            <person name="Spormann A.M."/>
            <person name="Op den Camp H."/>
            <person name="Overmann J."/>
            <person name="Amann R."/>
            <person name="Jetten M.S.M."/>
            <person name="Mascher T."/>
            <person name="Medema M.H."/>
            <person name="Devos D.P."/>
            <person name="Kaster A.-K."/>
            <person name="Ovreas L."/>
            <person name="Rohde M."/>
            <person name="Galperin M.Y."/>
            <person name="Jogler C."/>
        </authorList>
    </citation>
    <scope>NUCLEOTIDE SEQUENCE [LARGE SCALE GENOMIC DNA]</scope>
    <source>
        <strain evidence="2 3">Enr17</strain>
    </source>
</reference>
<protein>
    <recommendedName>
        <fullName evidence="1">Methyltransferase type 11 domain-containing protein</fullName>
    </recommendedName>
</protein>
<evidence type="ECO:0000313" key="3">
    <source>
        <dbReference type="Proteomes" id="UP000318313"/>
    </source>
</evidence>
<gene>
    <name evidence="2" type="ORF">Enr17x_52660</name>
</gene>
<dbReference type="AlphaFoldDB" id="A0A518IJC4"/>
<name>A0A518IJC4_9PLAN</name>
<sequence length="272" mass="30542">MGNNFQNVLNFYETYEEHSRLCKPTGQLEFERTIDIIERYIPESSSTLLDIGGGTGPYSCYLANKGHDVHLVDPVHKHVVLAQQASESQPENPILTCTVGDARKLDFDNDFADAVLLLGPLYHLTERHERICALRESFRILKAGGVVFAVGISRFASVLSGMISETFTDPDFFAIVQQDLKDGQHRNVPGKSYFTDSFFHLPSELEEEVSEAEFRVEAMLAIEGPAWILNNLENHLSERAKKQKLMQVLGLIERDPALMASSLHFMAIGRKS</sequence>
<dbReference type="Pfam" id="PF08241">
    <property type="entry name" value="Methyltransf_11"/>
    <property type="match status" value="1"/>
</dbReference>
<keyword evidence="3" id="KW-1185">Reference proteome</keyword>
<dbReference type="KEGG" id="gfm:Enr17x_52660"/>
<feature type="domain" description="Methyltransferase type 11" evidence="1">
    <location>
        <begin position="49"/>
        <end position="148"/>
    </location>
</feature>
<organism evidence="2 3">
    <name type="scientific">Gimesia fumaroli</name>
    <dbReference type="NCBI Taxonomy" id="2527976"/>
    <lineage>
        <taxon>Bacteria</taxon>
        <taxon>Pseudomonadati</taxon>
        <taxon>Planctomycetota</taxon>
        <taxon>Planctomycetia</taxon>
        <taxon>Planctomycetales</taxon>
        <taxon>Planctomycetaceae</taxon>
        <taxon>Gimesia</taxon>
    </lineage>
</organism>
<dbReference type="InterPro" id="IPR013216">
    <property type="entry name" value="Methyltransf_11"/>
</dbReference>
<dbReference type="CDD" id="cd02440">
    <property type="entry name" value="AdoMet_MTases"/>
    <property type="match status" value="1"/>
</dbReference>
<dbReference type="SUPFAM" id="SSF53335">
    <property type="entry name" value="S-adenosyl-L-methionine-dependent methyltransferases"/>
    <property type="match status" value="1"/>
</dbReference>
<dbReference type="Proteomes" id="UP000318313">
    <property type="component" value="Chromosome"/>
</dbReference>
<dbReference type="EMBL" id="CP037452">
    <property type="protein sequence ID" value="QDV53194.1"/>
    <property type="molecule type" value="Genomic_DNA"/>
</dbReference>
<dbReference type="Gene3D" id="3.40.50.150">
    <property type="entry name" value="Vaccinia Virus protein VP39"/>
    <property type="match status" value="1"/>
</dbReference>